<dbReference type="Proteomes" id="UP000887540">
    <property type="component" value="Unplaced"/>
</dbReference>
<dbReference type="GO" id="GO:0003676">
    <property type="term" value="F:nucleic acid binding"/>
    <property type="evidence" value="ECO:0007669"/>
    <property type="project" value="InterPro"/>
</dbReference>
<evidence type="ECO:0000313" key="1">
    <source>
        <dbReference type="Proteomes" id="UP000887540"/>
    </source>
</evidence>
<keyword evidence="1" id="KW-1185">Reference proteome</keyword>
<reference evidence="2" key="1">
    <citation type="submission" date="2022-11" db="UniProtKB">
        <authorList>
            <consortium name="WormBaseParasite"/>
        </authorList>
    </citation>
    <scope>IDENTIFICATION</scope>
</reference>
<sequence>MDYIMWSILEAEACSKPHQSIDALKKSLVRAWNAIPQEVIDRAVDDFPKHTLYETYPIVIAANMASLFSIRILGKDERQPQTYLIPVDSKL</sequence>
<dbReference type="InterPro" id="IPR036397">
    <property type="entry name" value="RNaseH_sf"/>
</dbReference>
<organism evidence="1 2">
    <name type="scientific">Acrobeloides nanus</name>
    <dbReference type="NCBI Taxonomy" id="290746"/>
    <lineage>
        <taxon>Eukaryota</taxon>
        <taxon>Metazoa</taxon>
        <taxon>Ecdysozoa</taxon>
        <taxon>Nematoda</taxon>
        <taxon>Chromadorea</taxon>
        <taxon>Rhabditida</taxon>
        <taxon>Tylenchina</taxon>
        <taxon>Cephalobomorpha</taxon>
        <taxon>Cephaloboidea</taxon>
        <taxon>Cephalobidae</taxon>
        <taxon>Acrobeloides</taxon>
    </lineage>
</organism>
<evidence type="ECO:0000313" key="2">
    <source>
        <dbReference type="WBParaSite" id="ACRNAN_scaffold16224.g9618.t1"/>
    </source>
</evidence>
<accession>A0A914D0X1</accession>
<dbReference type="Gene3D" id="3.30.420.10">
    <property type="entry name" value="Ribonuclease H-like superfamily/Ribonuclease H"/>
    <property type="match status" value="1"/>
</dbReference>
<protein>
    <submittedName>
        <fullName evidence="2">Uncharacterized protein</fullName>
    </submittedName>
</protein>
<dbReference type="AlphaFoldDB" id="A0A914D0X1"/>
<dbReference type="WBParaSite" id="ACRNAN_scaffold16224.g9618.t1">
    <property type="protein sequence ID" value="ACRNAN_scaffold16224.g9618.t1"/>
    <property type="gene ID" value="ACRNAN_scaffold16224.g9618"/>
</dbReference>
<proteinExistence type="predicted"/>
<name>A0A914D0X1_9BILA</name>